<dbReference type="PROSITE" id="PS51194">
    <property type="entry name" value="HELICASE_CTER"/>
    <property type="match status" value="1"/>
</dbReference>
<evidence type="ECO:0000256" key="5">
    <source>
        <dbReference type="ARBA" id="ARBA00022806"/>
    </source>
</evidence>
<proteinExistence type="inferred from homology"/>
<dbReference type="AlphaFoldDB" id="A0A8S9YXF3"/>
<evidence type="ECO:0000259" key="8">
    <source>
        <dbReference type="PROSITE" id="PS51192"/>
    </source>
</evidence>
<sequence length="850" mass="94279">MQTSETCASSEFLTFFVPASQPILILVNASGYIMSVQRFIKPGEESIISKLISEEVPELNADGGMGANLVQLHADDSINSVEQQRQHLPIFTWRSHFLYLLEHNRVLIVTGETGSGKSTQLPQYVYESGWLNAKPSSLAPAGATMAVTQPRRVAALTLATRVAEEKNWQLGTKVGYSIRFEECRTPSLTVISYLTEGMLVQEFLRDPLLRQYRVIMLDEVHERSLQTDMLLGLLKKVLRKRPHDLRLIISSATVEVKKFLDYFANVIHQGSENQLATSTLNPAAHLNVEGRQFPVNVFYSVDSVPCYLQSAKNLVFRIHESRPLGGDILVFVTGQNEVMQLVGDLVDEYRTRKERFSQSNLASKSKRSPAAYPPLRSLSLHGSLSQSDQLRIFDRPTRACRKVVVATNVAEASITIPGISYVIDCGFARLKAYNSVTGLEALITVPTSQASARQRAGRAGRTRTGEAFRLYPEEAFHKLLPRFTPPEVLRADLSGTLLRLKTLGVDQLARFDWIDPPLPSHVGQAAERLVALGALDPDTGRLTMPRGLRLTEISTACGLDQPSAAAALLGSCEEGCSQEVAAIVSLMQIQKIFVSTAGQRKTGDRVRRQLFGCHQGDHITELNAFVAYMSQASRNLSPSELRGWCRDVGLNARGLAHALTLRDRIETMFHRLQLPWVKAEPEGNSEPVLRALVRGYFHQVARLAPSGSHYLTVRGDHQLRLHPNCVLYGSSTKWPPWILFTNVFLANDAAIVGDGSWRASIATASGCAGGAIPTCVSGVSVIQPEWLLELAPHYYHFGTDREHLESERIVSVFVQTNGVNIYPYDVRRLLVSAYIATFLAPRKVVWRFAM</sequence>
<dbReference type="InterPro" id="IPR011709">
    <property type="entry name" value="DEAD-box_helicase_OB_fold"/>
</dbReference>
<evidence type="ECO:0000256" key="2">
    <source>
        <dbReference type="ARBA" id="ARBA00012552"/>
    </source>
</evidence>
<feature type="domain" description="Helicase ATP-binding" evidence="8">
    <location>
        <begin position="98"/>
        <end position="272"/>
    </location>
</feature>
<reference evidence="10" key="1">
    <citation type="submission" date="2019-07" db="EMBL/GenBank/DDBJ databases">
        <title>Annotation for the trematode Paragonimus miyazaki's.</title>
        <authorList>
            <person name="Choi Y.-J."/>
        </authorList>
    </citation>
    <scope>NUCLEOTIDE SEQUENCE</scope>
    <source>
        <strain evidence="10">Japan</strain>
    </source>
</reference>
<comment type="caution">
    <text evidence="10">The sequence shown here is derived from an EMBL/GenBank/DDBJ whole genome shotgun (WGS) entry which is preliminary data.</text>
</comment>
<dbReference type="GO" id="GO:0003724">
    <property type="term" value="F:RNA helicase activity"/>
    <property type="evidence" value="ECO:0007669"/>
    <property type="project" value="UniProtKB-EC"/>
</dbReference>
<evidence type="ECO:0000313" key="11">
    <source>
        <dbReference type="Proteomes" id="UP000822476"/>
    </source>
</evidence>
<dbReference type="SUPFAM" id="SSF52540">
    <property type="entry name" value="P-loop containing nucleoside triphosphate hydrolases"/>
    <property type="match status" value="1"/>
</dbReference>
<comment type="catalytic activity">
    <reaction evidence="7">
        <text>ATP + H2O = ADP + phosphate + H(+)</text>
        <dbReference type="Rhea" id="RHEA:13065"/>
        <dbReference type="ChEBI" id="CHEBI:15377"/>
        <dbReference type="ChEBI" id="CHEBI:15378"/>
        <dbReference type="ChEBI" id="CHEBI:30616"/>
        <dbReference type="ChEBI" id="CHEBI:43474"/>
        <dbReference type="ChEBI" id="CHEBI:456216"/>
        <dbReference type="EC" id="3.6.4.13"/>
    </reaction>
</comment>
<evidence type="ECO:0000256" key="1">
    <source>
        <dbReference type="ARBA" id="ARBA00008792"/>
    </source>
</evidence>
<dbReference type="InterPro" id="IPR001650">
    <property type="entry name" value="Helicase_C-like"/>
</dbReference>
<dbReference type="CDD" id="cd18791">
    <property type="entry name" value="SF2_C_RHA"/>
    <property type="match status" value="1"/>
</dbReference>
<dbReference type="Proteomes" id="UP000822476">
    <property type="component" value="Unassembled WGS sequence"/>
</dbReference>
<keyword evidence="5" id="KW-0347">Helicase</keyword>
<evidence type="ECO:0000256" key="4">
    <source>
        <dbReference type="ARBA" id="ARBA00022801"/>
    </source>
</evidence>
<dbReference type="InterPro" id="IPR014001">
    <property type="entry name" value="Helicase_ATP-bd"/>
</dbReference>
<keyword evidence="6" id="KW-0067">ATP-binding</keyword>
<dbReference type="PANTHER" id="PTHR18934">
    <property type="entry name" value="ATP-DEPENDENT RNA HELICASE"/>
    <property type="match status" value="1"/>
</dbReference>
<dbReference type="InterPro" id="IPR007502">
    <property type="entry name" value="Helicase-assoc_dom"/>
</dbReference>
<feature type="domain" description="Helicase C-terminal" evidence="9">
    <location>
        <begin position="310"/>
        <end position="504"/>
    </location>
</feature>
<keyword evidence="4" id="KW-0378">Hydrolase</keyword>
<keyword evidence="3" id="KW-0547">Nucleotide-binding</keyword>
<dbReference type="Pfam" id="PF07717">
    <property type="entry name" value="OB_NTP_bind"/>
    <property type="match status" value="1"/>
</dbReference>
<dbReference type="Pfam" id="PF00271">
    <property type="entry name" value="Helicase_C"/>
    <property type="match status" value="1"/>
</dbReference>
<dbReference type="InterPro" id="IPR027417">
    <property type="entry name" value="P-loop_NTPase"/>
</dbReference>
<evidence type="ECO:0000256" key="7">
    <source>
        <dbReference type="ARBA" id="ARBA00047984"/>
    </source>
</evidence>
<evidence type="ECO:0000256" key="3">
    <source>
        <dbReference type="ARBA" id="ARBA00022741"/>
    </source>
</evidence>
<dbReference type="OrthoDB" id="10253254at2759"/>
<evidence type="ECO:0000313" key="10">
    <source>
        <dbReference type="EMBL" id="KAF7256458.1"/>
    </source>
</evidence>
<evidence type="ECO:0000259" key="9">
    <source>
        <dbReference type="PROSITE" id="PS51194"/>
    </source>
</evidence>
<accession>A0A8S9YXF3</accession>
<dbReference type="PROSITE" id="PS51192">
    <property type="entry name" value="HELICASE_ATP_BIND_1"/>
    <property type="match status" value="1"/>
</dbReference>
<dbReference type="SMART" id="SM00490">
    <property type="entry name" value="HELICc"/>
    <property type="match status" value="1"/>
</dbReference>
<keyword evidence="11" id="KW-1185">Reference proteome</keyword>
<comment type="similarity">
    <text evidence="1">Belongs to the DEAD box helicase family. DEAH subfamily.</text>
</comment>
<dbReference type="GO" id="GO:0016787">
    <property type="term" value="F:hydrolase activity"/>
    <property type="evidence" value="ECO:0007669"/>
    <property type="project" value="UniProtKB-KW"/>
</dbReference>
<dbReference type="SMART" id="SM00847">
    <property type="entry name" value="HA2"/>
    <property type="match status" value="1"/>
</dbReference>
<dbReference type="GO" id="GO:0003723">
    <property type="term" value="F:RNA binding"/>
    <property type="evidence" value="ECO:0007669"/>
    <property type="project" value="TreeGrafter"/>
</dbReference>
<dbReference type="Gene3D" id="3.40.50.300">
    <property type="entry name" value="P-loop containing nucleotide triphosphate hydrolases"/>
    <property type="match status" value="2"/>
</dbReference>
<organism evidence="10 11">
    <name type="scientific">Paragonimus skrjabini miyazakii</name>
    <dbReference type="NCBI Taxonomy" id="59628"/>
    <lineage>
        <taxon>Eukaryota</taxon>
        <taxon>Metazoa</taxon>
        <taxon>Spiralia</taxon>
        <taxon>Lophotrochozoa</taxon>
        <taxon>Platyhelminthes</taxon>
        <taxon>Trematoda</taxon>
        <taxon>Digenea</taxon>
        <taxon>Plagiorchiida</taxon>
        <taxon>Troglotremata</taxon>
        <taxon>Troglotrematidae</taxon>
        <taxon>Paragonimus</taxon>
    </lineage>
</organism>
<gene>
    <name evidence="10" type="ORF">EG68_06356</name>
</gene>
<dbReference type="PANTHER" id="PTHR18934:SF136">
    <property type="entry name" value="ATP-DEPENDENT RNA HELICASE DHX35-RELATED"/>
    <property type="match status" value="1"/>
</dbReference>
<dbReference type="EMBL" id="JTDE01003107">
    <property type="protein sequence ID" value="KAF7256458.1"/>
    <property type="molecule type" value="Genomic_DNA"/>
</dbReference>
<dbReference type="Pfam" id="PF21010">
    <property type="entry name" value="HA2_C"/>
    <property type="match status" value="1"/>
</dbReference>
<dbReference type="SMART" id="SM00487">
    <property type="entry name" value="DEXDc"/>
    <property type="match status" value="1"/>
</dbReference>
<dbReference type="EC" id="3.6.4.13" evidence="2"/>
<evidence type="ECO:0000256" key="6">
    <source>
        <dbReference type="ARBA" id="ARBA00022840"/>
    </source>
</evidence>
<name>A0A8S9YXF3_9TREM</name>
<dbReference type="GO" id="GO:0005524">
    <property type="term" value="F:ATP binding"/>
    <property type="evidence" value="ECO:0007669"/>
    <property type="project" value="UniProtKB-KW"/>
</dbReference>
<dbReference type="GO" id="GO:0071013">
    <property type="term" value="C:catalytic step 2 spliceosome"/>
    <property type="evidence" value="ECO:0007669"/>
    <property type="project" value="TreeGrafter"/>
</dbReference>
<dbReference type="Gene3D" id="1.20.120.1080">
    <property type="match status" value="1"/>
</dbReference>
<dbReference type="FunFam" id="3.40.50.300:FF:000578">
    <property type="entry name" value="probable ATP-dependent RNA helicase DHX35"/>
    <property type="match status" value="1"/>
</dbReference>
<protein>
    <recommendedName>
        <fullName evidence="2">RNA helicase</fullName>
        <ecNumber evidence="2">3.6.4.13</ecNumber>
    </recommendedName>
</protein>